<dbReference type="KEGG" id="taz:TREAZ_0810"/>
<dbReference type="OrthoDB" id="87818at2"/>
<evidence type="ECO:0000313" key="1">
    <source>
        <dbReference type="EMBL" id="AEF80752.1"/>
    </source>
</evidence>
<dbReference type="SUPFAM" id="SSF48452">
    <property type="entry name" value="TPR-like"/>
    <property type="match status" value="1"/>
</dbReference>
<reference evidence="2" key="1">
    <citation type="submission" date="2009-12" db="EMBL/GenBank/DDBJ databases">
        <title>Complete sequence of Treponema azotonutricium strain ZAS-9.</title>
        <authorList>
            <person name="Tetu S.G."/>
            <person name="Matson E."/>
            <person name="Ren Q."/>
            <person name="Seshadri R."/>
            <person name="Elbourne L."/>
            <person name="Hassan K.A."/>
            <person name="Durkin A."/>
            <person name="Radune D."/>
            <person name="Mohamoud Y."/>
            <person name="Shay R."/>
            <person name="Jin S."/>
            <person name="Zhang X."/>
            <person name="Lucey K."/>
            <person name="Ballor N.R."/>
            <person name="Ottesen E."/>
            <person name="Rosenthal R."/>
            <person name="Allen A."/>
            <person name="Leadbetter J.R."/>
            <person name="Paulsen I.T."/>
        </authorList>
    </citation>
    <scope>NUCLEOTIDE SEQUENCE [LARGE SCALE GENOMIC DNA]</scope>
    <source>
        <strain evidence="2">ATCC BAA-888 / DSM 13862 / ZAS-9</strain>
    </source>
</reference>
<keyword evidence="2" id="KW-1185">Reference proteome</keyword>
<dbReference type="InterPro" id="IPR011990">
    <property type="entry name" value="TPR-like_helical_dom_sf"/>
</dbReference>
<dbReference type="RefSeq" id="WP_015711161.1">
    <property type="nucleotide sequence ID" value="NC_015577.1"/>
</dbReference>
<dbReference type="AlphaFoldDB" id="F5Y9M2"/>
<name>F5Y9M2_LEAAZ</name>
<sequence>MGFNNAAQGASPAVGTRGITSDIVFSLMSSGKYASAFLALKDIVKNGADSPVYISVNFNLALCYIKAGEFKDSLPCLEKALTLVKKIRNRQDYSAGKKTAYTELRIKEIAESSCLEPMPEEYPLLFTGNAEEDIIITLIGIYRKCNLEGKAAGLLASLAGPEFSDFKETNDQTIRSLS</sequence>
<dbReference type="Proteomes" id="UP000009222">
    <property type="component" value="Chromosome"/>
</dbReference>
<dbReference type="EMBL" id="CP001841">
    <property type="protein sequence ID" value="AEF80752.1"/>
    <property type="molecule type" value="Genomic_DNA"/>
</dbReference>
<organism evidence="1 2">
    <name type="scientific">Leadbettera azotonutricia (strain ATCC BAA-888 / DSM 13862 / ZAS-9)</name>
    <name type="common">Treponema azotonutricium</name>
    <dbReference type="NCBI Taxonomy" id="545695"/>
    <lineage>
        <taxon>Bacteria</taxon>
        <taxon>Pseudomonadati</taxon>
        <taxon>Spirochaetota</taxon>
        <taxon>Spirochaetia</taxon>
        <taxon>Spirochaetales</taxon>
        <taxon>Breznakiellaceae</taxon>
        <taxon>Leadbettera</taxon>
    </lineage>
</organism>
<dbReference type="InParanoid" id="F5Y9M2"/>
<proteinExistence type="predicted"/>
<gene>
    <name evidence="1" type="ordered locus">TREAZ_0810</name>
</gene>
<dbReference type="Gene3D" id="1.25.40.10">
    <property type="entry name" value="Tetratricopeptide repeat domain"/>
    <property type="match status" value="1"/>
</dbReference>
<dbReference type="HOGENOM" id="CLU_1509959_0_0_12"/>
<protein>
    <submittedName>
        <fullName evidence="1">Tetratricopeptide repeat domain protein</fullName>
    </submittedName>
</protein>
<accession>F5Y9M2</accession>
<reference evidence="1 2" key="2">
    <citation type="journal article" date="2011" name="ISME J.">
        <title>RNA-seq reveals cooperative metabolic interactions between two termite-gut spirochete species in co-culture.</title>
        <authorList>
            <person name="Rosenthal A.Z."/>
            <person name="Matson E.G."/>
            <person name="Eldar A."/>
            <person name="Leadbetter J.R."/>
        </authorList>
    </citation>
    <scope>NUCLEOTIDE SEQUENCE [LARGE SCALE GENOMIC DNA]</scope>
    <source>
        <strain evidence="2">ATCC BAA-888 / DSM 13862 / ZAS-9</strain>
    </source>
</reference>
<evidence type="ECO:0000313" key="2">
    <source>
        <dbReference type="Proteomes" id="UP000009222"/>
    </source>
</evidence>